<accession>K9TQX8</accession>
<proteinExistence type="predicted"/>
<dbReference type="HOGENOM" id="CLU_280448_0_0_3"/>
<dbReference type="AlphaFoldDB" id="K9TQX8"/>
<dbReference type="OrthoDB" id="414891at2"/>
<dbReference type="InterPro" id="IPR017589">
    <property type="entry name" value="CRISPR-assoc_prot_Cas10d/Csc3"/>
</dbReference>
<dbReference type="EMBL" id="CP003607">
    <property type="protein sequence ID" value="AFY84409.1"/>
    <property type="molecule type" value="Genomic_DNA"/>
</dbReference>
<dbReference type="RefSeq" id="WP_015151026.1">
    <property type="nucleotide sequence ID" value="NC_019693.1"/>
</dbReference>
<dbReference type="eggNOG" id="ENOG502Z9BK">
    <property type="taxonomic scope" value="Bacteria"/>
</dbReference>
<dbReference type="InParanoid" id="K9TQX8"/>
<reference evidence="1 2" key="1">
    <citation type="submission" date="2012-06" db="EMBL/GenBank/DDBJ databases">
        <title>Finished chromosome of genome of Oscillatoria acuminata PCC 6304.</title>
        <authorList>
            <consortium name="US DOE Joint Genome Institute"/>
            <person name="Gugger M."/>
            <person name="Coursin T."/>
            <person name="Rippka R."/>
            <person name="Tandeau De Marsac N."/>
            <person name="Huntemann M."/>
            <person name="Wei C.-L."/>
            <person name="Han J."/>
            <person name="Detter J.C."/>
            <person name="Han C."/>
            <person name="Tapia R."/>
            <person name="Davenport K."/>
            <person name="Daligault H."/>
            <person name="Erkkila T."/>
            <person name="Gu W."/>
            <person name="Munk A.C.C."/>
            <person name="Teshima H."/>
            <person name="Xu Y."/>
            <person name="Chain P."/>
            <person name="Chen A."/>
            <person name="Krypides N."/>
            <person name="Mavromatis K."/>
            <person name="Markowitz V."/>
            <person name="Szeto E."/>
            <person name="Ivanova N."/>
            <person name="Mikhailova N."/>
            <person name="Ovchinnikova G."/>
            <person name="Pagani I."/>
            <person name="Pati A."/>
            <person name="Goodwin L."/>
            <person name="Peters L."/>
            <person name="Pitluck S."/>
            <person name="Woyke T."/>
            <person name="Kerfeld C."/>
        </authorList>
    </citation>
    <scope>NUCLEOTIDE SEQUENCE [LARGE SCALE GENOMIC DNA]</scope>
    <source>
        <strain evidence="1 2">PCC 6304</strain>
    </source>
</reference>
<dbReference type="Proteomes" id="UP000010367">
    <property type="component" value="Chromosome"/>
</dbReference>
<dbReference type="PATRIC" id="fig|56110.3.peg.5978"/>
<evidence type="ECO:0000313" key="1">
    <source>
        <dbReference type="EMBL" id="AFY84409.1"/>
    </source>
</evidence>
<dbReference type="NCBIfam" id="TIGR03174">
    <property type="entry name" value="cas_Csc3"/>
    <property type="match status" value="2"/>
</dbReference>
<sequence>MASLLQNVIKITLDPDTDPILAQYIDLVLPAVEREFSSISALGGDYETHYQQLKQRGDNHAVEKAQRWSDRPDQNLCVHVLNALLIAWNLAENYLNSPLSDEEKRLLCLGITLHDYNKYCHGQGEEAPKAYEVPEILSLCQEMGRRLNFQAFWPEWESYLSDIGFLAQNTQFKVGTNPYPSNWPKFAIAHSGRLTCPLRHLLAFADIAVHLKDAADIKKDPENINPEKGGKRLREHLRDLNIKKTLVYHHLRDTIGILTNRIHDATLNFAAEQDWQPLIFFARGVVYLAPLKPEPPNREELQEFVWQQISQVLSQKMLEGDIGFKRDGKGLKVAPQTSELFTPEDLIRQLPPVIEVRVNNPNNLATPKRLDKLVTEKKLTPEEREYLSRGEDLRSDRLAEFLIVVQREFLADCPDYVDWILEALKLKDCLTLEQIQITIGGVNYGWYRAAAHYFCQHGTLDGEQTLELLTDLANRLATWATENQLLPQYRSPTREIFNQYLERYLDIAGWETIVPPFEAELATYSFAKTRKGKQPICSLSSGEFASEDQMDSVVLFKPQQYSNKNALGGGQIKRGISKIWSLEMLLRQALWSVRSGKLEEQQPVFLYIFPAYVYAPQIIRAIRGLMVELQSVSLWKIREHWLKCGMDVSRLSELDWLSEDRDIGEKARQVYDTKDLPFMATTHTTTLGKTVTDAWVYLAFLALVLPKLLGVRVVATSSNVPLYSSDREFVGSAVLDGAAGFWSLLQCPPSVRTEQLDRILMRLLIVYSLHLDNRSNPPDARWGALNGTVRDVMTDILNIFAIAQEGLRSHKRDYPSSEEVARYWQFAQIWSQLDKTMVEKLNLITQLVQQYRTFYQVNITDSSHAILLPISKALETILSVPTQVDQEDLILQGAGLLKDAIDRQPAYTRPLLMDKSLDIAIRQQRELEAIYQFMETCVRDLFGTLYRGDRALLQENRNRIKSGAEFAYRWLALQEKNQKNLDSKTRS</sequence>
<protein>
    <submittedName>
        <fullName evidence="1">CRISPR-associated protein Csc3</fullName>
    </submittedName>
</protein>
<keyword evidence="2" id="KW-1185">Reference proteome</keyword>
<organism evidence="1 2">
    <name type="scientific">Oscillatoria acuminata PCC 6304</name>
    <dbReference type="NCBI Taxonomy" id="56110"/>
    <lineage>
        <taxon>Bacteria</taxon>
        <taxon>Bacillati</taxon>
        <taxon>Cyanobacteriota</taxon>
        <taxon>Cyanophyceae</taxon>
        <taxon>Oscillatoriophycideae</taxon>
        <taxon>Oscillatoriales</taxon>
        <taxon>Oscillatoriaceae</taxon>
        <taxon>Oscillatoria</taxon>
    </lineage>
</organism>
<dbReference type="STRING" id="56110.Oscil6304_4905"/>
<evidence type="ECO:0000313" key="2">
    <source>
        <dbReference type="Proteomes" id="UP000010367"/>
    </source>
</evidence>
<dbReference type="KEGG" id="oac:Oscil6304_4905"/>
<gene>
    <name evidence="1" type="ORF">Oscil6304_4905</name>
</gene>
<name>K9TQX8_9CYAN</name>